<protein>
    <submittedName>
        <fullName evidence="2">Uncharacterized protein</fullName>
    </submittedName>
</protein>
<dbReference type="AlphaFoldDB" id="A0A2K3CP53"/>
<reference evidence="2 3" key="1">
    <citation type="journal article" date="2007" name="Science">
        <title>The Chlamydomonas genome reveals the evolution of key animal and plant functions.</title>
        <authorList>
            <person name="Merchant S.S."/>
            <person name="Prochnik S.E."/>
            <person name="Vallon O."/>
            <person name="Harris E.H."/>
            <person name="Karpowicz S.J."/>
            <person name="Witman G.B."/>
            <person name="Terry A."/>
            <person name="Salamov A."/>
            <person name="Fritz-Laylin L.K."/>
            <person name="Marechal-Drouard L."/>
            <person name="Marshall W.F."/>
            <person name="Qu L.H."/>
            <person name="Nelson D.R."/>
            <person name="Sanderfoot A.A."/>
            <person name="Spalding M.H."/>
            <person name="Kapitonov V.V."/>
            <person name="Ren Q."/>
            <person name="Ferris P."/>
            <person name="Lindquist E."/>
            <person name="Shapiro H."/>
            <person name="Lucas S.M."/>
            <person name="Grimwood J."/>
            <person name="Schmutz J."/>
            <person name="Cardol P."/>
            <person name="Cerutti H."/>
            <person name="Chanfreau G."/>
            <person name="Chen C.L."/>
            <person name="Cognat V."/>
            <person name="Croft M.T."/>
            <person name="Dent R."/>
            <person name="Dutcher S."/>
            <person name="Fernandez E."/>
            <person name="Fukuzawa H."/>
            <person name="Gonzalez-Ballester D."/>
            <person name="Gonzalez-Halphen D."/>
            <person name="Hallmann A."/>
            <person name="Hanikenne M."/>
            <person name="Hippler M."/>
            <person name="Inwood W."/>
            <person name="Jabbari K."/>
            <person name="Kalanon M."/>
            <person name="Kuras R."/>
            <person name="Lefebvre P.A."/>
            <person name="Lemaire S.D."/>
            <person name="Lobanov A.V."/>
            <person name="Lohr M."/>
            <person name="Manuell A."/>
            <person name="Meier I."/>
            <person name="Mets L."/>
            <person name="Mittag M."/>
            <person name="Mittelmeier T."/>
            <person name="Moroney J.V."/>
            <person name="Moseley J."/>
            <person name="Napoli C."/>
            <person name="Nedelcu A.M."/>
            <person name="Niyogi K."/>
            <person name="Novoselov S.V."/>
            <person name="Paulsen I.T."/>
            <person name="Pazour G."/>
            <person name="Purton S."/>
            <person name="Ral J.P."/>
            <person name="Riano-Pachon D.M."/>
            <person name="Riekhof W."/>
            <person name="Rymarquis L."/>
            <person name="Schroda M."/>
            <person name="Stern D."/>
            <person name="Umen J."/>
            <person name="Willows R."/>
            <person name="Wilson N."/>
            <person name="Zimmer S.L."/>
            <person name="Allmer J."/>
            <person name="Balk J."/>
            <person name="Bisova K."/>
            <person name="Chen C.J."/>
            <person name="Elias M."/>
            <person name="Gendler K."/>
            <person name="Hauser C."/>
            <person name="Lamb M.R."/>
            <person name="Ledford H."/>
            <person name="Long J.C."/>
            <person name="Minagawa J."/>
            <person name="Page M.D."/>
            <person name="Pan J."/>
            <person name="Pootakham W."/>
            <person name="Roje S."/>
            <person name="Rose A."/>
            <person name="Stahlberg E."/>
            <person name="Terauchi A.M."/>
            <person name="Yang P."/>
            <person name="Ball S."/>
            <person name="Bowler C."/>
            <person name="Dieckmann C.L."/>
            <person name="Gladyshev V.N."/>
            <person name="Green P."/>
            <person name="Jorgensen R."/>
            <person name="Mayfield S."/>
            <person name="Mueller-Roeber B."/>
            <person name="Rajamani S."/>
            <person name="Sayre R.T."/>
            <person name="Brokstein P."/>
            <person name="Dubchak I."/>
            <person name="Goodstein D."/>
            <person name="Hornick L."/>
            <person name="Huang Y.W."/>
            <person name="Jhaveri J."/>
            <person name="Luo Y."/>
            <person name="Martinez D."/>
            <person name="Ngau W.C."/>
            <person name="Otillar B."/>
            <person name="Poliakov A."/>
            <person name="Porter A."/>
            <person name="Szajkowski L."/>
            <person name="Werner G."/>
            <person name="Zhou K."/>
            <person name="Grigoriev I.V."/>
            <person name="Rokhsar D.S."/>
            <person name="Grossman A.R."/>
        </authorList>
    </citation>
    <scope>NUCLEOTIDE SEQUENCE [LARGE SCALE GENOMIC DNA]</scope>
    <source>
        <strain evidence="3">CC-503</strain>
    </source>
</reference>
<evidence type="ECO:0000256" key="1">
    <source>
        <dbReference type="SAM" id="MobiDB-lite"/>
    </source>
</evidence>
<dbReference type="EMBL" id="CM008978">
    <property type="protein sequence ID" value="PNW70060.1"/>
    <property type="molecule type" value="Genomic_DNA"/>
</dbReference>
<evidence type="ECO:0000313" key="3">
    <source>
        <dbReference type="Proteomes" id="UP000006906"/>
    </source>
</evidence>
<dbReference type="Proteomes" id="UP000006906">
    <property type="component" value="Chromosome 17"/>
</dbReference>
<sequence>MCSDRHRPIACGLRPPRATRARAGARRAGDRQLSDGTFFRPPKQAAYTCCYQRHPEHGTNALFATPLCIGNRPSVPRWRAGQP</sequence>
<proteinExistence type="predicted"/>
<gene>
    <name evidence="2" type="ORF">CHLRE_17g703976v5</name>
</gene>
<dbReference type="RefSeq" id="XP_042914423.1">
    <property type="nucleotide sequence ID" value="XM_043071964.1"/>
</dbReference>
<organism evidence="2 3">
    <name type="scientific">Chlamydomonas reinhardtii</name>
    <name type="common">Chlamydomonas smithii</name>
    <dbReference type="NCBI Taxonomy" id="3055"/>
    <lineage>
        <taxon>Eukaryota</taxon>
        <taxon>Viridiplantae</taxon>
        <taxon>Chlorophyta</taxon>
        <taxon>core chlorophytes</taxon>
        <taxon>Chlorophyceae</taxon>
        <taxon>CS clade</taxon>
        <taxon>Chlamydomonadales</taxon>
        <taxon>Chlamydomonadaceae</taxon>
        <taxon>Chlamydomonas</taxon>
    </lineage>
</organism>
<keyword evidence="3" id="KW-1185">Reference proteome</keyword>
<evidence type="ECO:0000313" key="2">
    <source>
        <dbReference type="EMBL" id="PNW70060.1"/>
    </source>
</evidence>
<dbReference type="GeneID" id="66056916"/>
<dbReference type="InParanoid" id="A0A2K3CP53"/>
<dbReference type="KEGG" id="cre:CHLRE_17g703976v5"/>
<accession>A0A2K3CP53</accession>
<feature type="region of interest" description="Disordered" evidence="1">
    <location>
        <begin position="18"/>
        <end position="37"/>
    </location>
</feature>
<dbReference type="Gramene" id="PNW70060">
    <property type="protein sequence ID" value="PNW70060"/>
    <property type="gene ID" value="CHLRE_17g703976v5"/>
</dbReference>
<name>A0A2K3CP53_CHLRE</name>